<proteinExistence type="predicted"/>
<keyword evidence="1" id="KW-0812">Transmembrane</keyword>
<name>A0A3G4S910_NPVSL</name>
<accession>A0A3G4S910</accession>
<keyword evidence="1" id="KW-1133">Transmembrane helix</keyword>
<dbReference type="EMBL" id="MG958660">
    <property type="protein sequence ID" value="AYU75301.1"/>
    <property type="molecule type" value="Genomic_DNA"/>
</dbReference>
<organismHost>
    <name type="scientific">Lepidoptera</name>
    <name type="common">moths &amp; butterflies</name>
    <dbReference type="NCBI Taxonomy" id="7088"/>
</organismHost>
<sequence length="929" mass="106263">MFHENVVVVVAAAAAAAAVIMSAAATENVDSIHRFKNACVQTKFKSAECRPDVVYKRVRDVVDAGFDFRRADHIKLYTQTLVLLNNLNYYSPYKTDVFIGMMAANCRLLSSLVAANSTLTLDMQRESSELFRWTSDSLVRYHSFDQDVFLRTFVDFQNFYNTFVLWNNRDTYILGILLLHYQRLRGRFVATVPNEKNLVVERIDVAAAQMVRIAIEYPLFAVDTKFIKETAYVVYVSKMETSTAEAAAAAAALFDGLYSNVTKMEVMVNLFNVTIADGNLTYNVHHSRNVAGAGVDLMKSEIKAVYGRFVKAYSFLGERRYGPNGRKHVDVFVHATKEQYKRYGPMWSIPTNNGGYTFMDRSTGRIQMHVYYDERAVLPRNFGHETFHTIMYAIDDDEIESMPDWYVEGAANAYGHEDCFDEDQTFMKQNVRSVKIREIVEATYDSDILYPMGHALVRFLRDQRRSTLRRMIESRDYGISIRDGLEMQTRFEHFVLDRVEFCDYKIRQRHELINRERLENVQRRYLEDLGNGASLPSVFDDTLCPDYVLVEFEDCFFLMTPKILIKVLRPHYNSPMIDVDEELLRYRSDNRSYSVSRYDFDWFKKGAIKYGFKVAAAANAHMTDSIESIDTIVAKYLMSNMIYDYRTITVTCRYGNGSDALIRYAAKTKEYASIVAAVSKDENEDGAGGGVKDFQMIVNSLMETLKACRIMMMPVVVSRLDVNTTVYRIAKNISVGARITFWADDESQLVTPIDERGDTLMHWAALHDTILYEYSVNWFGEAKVARVKNSDGRTASELYKHRVAYNDRFGLRIGGRYCFTFLPINSSISDAFNITSTTPTISTSTTNTPTTSTTSTTGYYYNITAAATPNTTFGINENKSFHKNFIFLYIIGTLLLLLFSFTIGLCLIMYKVKTTSTITTVLYNKVNNK</sequence>
<organism evidence="2">
    <name type="scientific">Spodoptera littoralis nuclear polyhedrosis virus</name>
    <name type="common">SlNPV</name>
    <dbReference type="NCBI Taxonomy" id="10456"/>
    <lineage>
        <taxon>Viruses</taxon>
        <taxon>Viruses incertae sedis</taxon>
        <taxon>Naldaviricetes</taxon>
        <taxon>Lefavirales</taxon>
        <taxon>Baculoviridae</taxon>
        <taxon>Alphabaculovirus</taxon>
        <taxon>Alphabaculovirus splittoralis</taxon>
    </lineage>
</organism>
<gene>
    <name evidence="2" type="primary">ORF113</name>
</gene>
<keyword evidence="1" id="KW-0472">Membrane</keyword>
<feature type="transmembrane region" description="Helical" evidence="1">
    <location>
        <begin position="886"/>
        <end position="910"/>
    </location>
</feature>
<evidence type="ECO:0000313" key="2">
    <source>
        <dbReference type="EMBL" id="AYU75301.1"/>
    </source>
</evidence>
<protein>
    <submittedName>
        <fullName evidence="2">Uncharacterized protein</fullName>
    </submittedName>
</protein>
<evidence type="ECO:0000256" key="1">
    <source>
        <dbReference type="SAM" id="Phobius"/>
    </source>
</evidence>
<reference evidence="2" key="1">
    <citation type="submission" date="2018-02" db="EMBL/GenBank/DDBJ databases">
        <title>Genome analyses of the Tunisian isolate of Spodoptera littoralis#nucleopolyhedrovirus SpliNPV-Tun2 and biological activity identification.</title>
        <authorList>
            <person name="Ben Tiba S."/>
            <person name="Wennmann J.T."/>
            <person name="Laarif A."/>
            <person name="Larem A."/>
            <person name="Fattouch S."/>
            <person name="Jehle J.A."/>
        </authorList>
    </citation>
    <scope>NUCLEOTIDE SEQUENCE</scope>
    <source>
        <strain evidence="2">SpliNPV-Tun2</strain>
    </source>
</reference>